<keyword evidence="5" id="KW-0862">Zinc</keyword>
<comment type="caution">
    <text evidence="9">The sequence shown here is derived from an EMBL/GenBank/DDBJ whole genome shotgun (WGS) entry which is preliminary data.</text>
</comment>
<evidence type="ECO:0000256" key="6">
    <source>
        <dbReference type="ARBA" id="ARBA00023242"/>
    </source>
</evidence>
<evidence type="ECO:0000256" key="7">
    <source>
        <dbReference type="PROSITE-ProRule" id="PRU00042"/>
    </source>
</evidence>
<evidence type="ECO:0000256" key="3">
    <source>
        <dbReference type="ARBA" id="ARBA00022737"/>
    </source>
</evidence>
<protein>
    <recommendedName>
        <fullName evidence="8">C2H2-type domain-containing protein</fullName>
    </recommendedName>
</protein>
<dbReference type="Proteomes" id="UP001558613">
    <property type="component" value="Unassembled WGS sequence"/>
</dbReference>
<evidence type="ECO:0000256" key="1">
    <source>
        <dbReference type="ARBA" id="ARBA00004123"/>
    </source>
</evidence>
<evidence type="ECO:0000256" key="4">
    <source>
        <dbReference type="ARBA" id="ARBA00022771"/>
    </source>
</evidence>
<feature type="domain" description="C2H2-type" evidence="8">
    <location>
        <begin position="84"/>
        <end position="111"/>
    </location>
</feature>
<keyword evidence="6" id="KW-0539">Nucleus</keyword>
<dbReference type="InterPro" id="IPR013087">
    <property type="entry name" value="Znf_C2H2_type"/>
</dbReference>
<dbReference type="SMART" id="SM00355">
    <property type="entry name" value="ZnF_C2H2"/>
    <property type="match status" value="1"/>
</dbReference>
<keyword evidence="3" id="KW-0677">Repeat</keyword>
<evidence type="ECO:0000313" key="10">
    <source>
        <dbReference type="Proteomes" id="UP001558613"/>
    </source>
</evidence>
<feature type="non-terminal residue" evidence="9">
    <location>
        <position position="128"/>
    </location>
</feature>
<comment type="subcellular location">
    <subcellularLocation>
        <location evidence="1">Nucleus</location>
    </subcellularLocation>
</comment>
<evidence type="ECO:0000256" key="5">
    <source>
        <dbReference type="ARBA" id="ARBA00022833"/>
    </source>
</evidence>
<sequence length="128" mass="15222">MAFIKEESEDMKIEEAFRVKHEDTEEQTDLMVLKEENQELKQEENEDWYEKTCFHSRRKSFSCSQTENTLSQKRAQKTATRSNFTCQQCGKSCAEKRSLRVHMRVHTGEKPYMCKQCGKRFSQHTSLK</sequence>
<keyword evidence="2" id="KW-0479">Metal-binding</keyword>
<accession>A0ABR3MV28</accession>
<dbReference type="PANTHER" id="PTHR23226">
    <property type="entry name" value="ZINC FINGER AND SCAN DOMAIN-CONTAINING"/>
    <property type="match status" value="1"/>
</dbReference>
<name>A0ABR3MV28_9TELE</name>
<dbReference type="SUPFAM" id="SSF57667">
    <property type="entry name" value="beta-beta-alpha zinc fingers"/>
    <property type="match status" value="1"/>
</dbReference>
<dbReference type="InterPro" id="IPR036236">
    <property type="entry name" value="Znf_C2H2_sf"/>
</dbReference>
<proteinExistence type="predicted"/>
<dbReference type="PANTHER" id="PTHR23226:SF416">
    <property type="entry name" value="FI01424P"/>
    <property type="match status" value="1"/>
</dbReference>
<evidence type="ECO:0000256" key="2">
    <source>
        <dbReference type="ARBA" id="ARBA00022723"/>
    </source>
</evidence>
<evidence type="ECO:0000313" key="9">
    <source>
        <dbReference type="EMBL" id="KAL1268461.1"/>
    </source>
</evidence>
<dbReference type="Pfam" id="PF00096">
    <property type="entry name" value="zf-C2H2"/>
    <property type="match status" value="2"/>
</dbReference>
<dbReference type="PROSITE" id="PS50157">
    <property type="entry name" value="ZINC_FINGER_C2H2_2"/>
    <property type="match status" value="2"/>
</dbReference>
<keyword evidence="4 7" id="KW-0863">Zinc-finger</keyword>
<dbReference type="EMBL" id="JAYMGO010000009">
    <property type="protein sequence ID" value="KAL1268461.1"/>
    <property type="molecule type" value="Genomic_DNA"/>
</dbReference>
<gene>
    <name evidence="9" type="ORF">QQF64_033824</name>
</gene>
<organism evidence="9 10">
    <name type="scientific">Cirrhinus molitorella</name>
    <name type="common">mud carp</name>
    <dbReference type="NCBI Taxonomy" id="172907"/>
    <lineage>
        <taxon>Eukaryota</taxon>
        <taxon>Metazoa</taxon>
        <taxon>Chordata</taxon>
        <taxon>Craniata</taxon>
        <taxon>Vertebrata</taxon>
        <taxon>Euteleostomi</taxon>
        <taxon>Actinopterygii</taxon>
        <taxon>Neopterygii</taxon>
        <taxon>Teleostei</taxon>
        <taxon>Ostariophysi</taxon>
        <taxon>Cypriniformes</taxon>
        <taxon>Cyprinidae</taxon>
        <taxon>Labeoninae</taxon>
        <taxon>Labeonini</taxon>
        <taxon>Cirrhinus</taxon>
    </lineage>
</organism>
<dbReference type="Gene3D" id="3.30.160.60">
    <property type="entry name" value="Classic Zinc Finger"/>
    <property type="match status" value="2"/>
</dbReference>
<keyword evidence="10" id="KW-1185">Reference proteome</keyword>
<evidence type="ECO:0000259" key="8">
    <source>
        <dbReference type="PROSITE" id="PS50157"/>
    </source>
</evidence>
<feature type="domain" description="C2H2-type" evidence="8">
    <location>
        <begin position="112"/>
        <end position="128"/>
    </location>
</feature>
<dbReference type="PROSITE" id="PS00028">
    <property type="entry name" value="ZINC_FINGER_C2H2_1"/>
    <property type="match status" value="1"/>
</dbReference>
<reference evidence="9 10" key="1">
    <citation type="submission" date="2023-09" db="EMBL/GenBank/DDBJ databases">
        <authorList>
            <person name="Wang M."/>
        </authorList>
    </citation>
    <scope>NUCLEOTIDE SEQUENCE [LARGE SCALE GENOMIC DNA]</scope>
    <source>
        <strain evidence="9">GT-2023</strain>
        <tissue evidence="9">Liver</tissue>
    </source>
</reference>